<evidence type="ECO:0000313" key="4">
    <source>
        <dbReference type="Proteomes" id="UP000194137"/>
    </source>
</evidence>
<evidence type="ECO:0000313" key="3">
    <source>
        <dbReference type="EMBL" id="ARP97897.1"/>
    </source>
</evidence>
<sequence length="262" mass="28402">MTTTETITQIADAVFEARNSLKQIKPLRETFRVDSIETAQKVQDYNTNRWIKQGRHMVGRKIGLTSKAVQEQFGVNEPDFGILWADYAFEDRATVSMRRLMQPRMEAEVAFVMDRAIDNPDATLPELISAIAYALPAIEIVDTAIENWNIKLFDTIADNASAGGYVLGTSPRKVTDVDLKLGGVVMSRNALPVSLGVGAACLGHPFNATLWLARKMASLGRPVGAGDIVLSGALSPMTPAAAGDVYSVEIQGFVPLQVAFAC</sequence>
<dbReference type="InterPro" id="IPR036663">
    <property type="entry name" value="Fumarylacetoacetase_C_sf"/>
</dbReference>
<proteinExistence type="predicted"/>
<reference evidence="3 4" key="1">
    <citation type="submission" date="2017-05" db="EMBL/GenBank/DDBJ databases">
        <title>Full genome sequence of Pseudorhodoplanes sinuspersici.</title>
        <authorList>
            <person name="Dastgheib S.M.M."/>
            <person name="Shavandi M."/>
            <person name="Tirandaz H."/>
        </authorList>
    </citation>
    <scope>NUCLEOTIDE SEQUENCE [LARGE SCALE GENOMIC DNA]</scope>
    <source>
        <strain evidence="3 4">RIPI110</strain>
    </source>
</reference>
<evidence type="ECO:0000256" key="1">
    <source>
        <dbReference type="ARBA" id="ARBA00023239"/>
    </source>
</evidence>
<dbReference type="STRING" id="1235591.CAK95_01480"/>
<evidence type="ECO:0000259" key="2">
    <source>
        <dbReference type="Pfam" id="PF01557"/>
    </source>
</evidence>
<dbReference type="GO" id="GO:0008684">
    <property type="term" value="F:2-oxopent-4-enoate hydratase activity"/>
    <property type="evidence" value="ECO:0007669"/>
    <property type="project" value="TreeGrafter"/>
</dbReference>
<dbReference type="Proteomes" id="UP000194137">
    <property type="component" value="Chromosome"/>
</dbReference>
<dbReference type="PANTHER" id="PTHR30143:SF0">
    <property type="entry name" value="2-KETO-4-PENTENOATE HYDRATASE"/>
    <property type="match status" value="1"/>
</dbReference>
<dbReference type="PANTHER" id="PTHR30143">
    <property type="entry name" value="ACID HYDRATASE"/>
    <property type="match status" value="1"/>
</dbReference>
<protein>
    <submittedName>
        <fullName evidence="3">2-keto-4-pentenoate hydratase</fullName>
    </submittedName>
</protein>
<dbReference type="RefSeq" id="WP_086086218.1">
    <property type="nucleotide sequence ID" value="NZ_CP021112.1"/>
</dbReference>
<feature type="domain" description="Fumarylacetoacetase-like C-terminal" evidence="2">
    <location>
        <begin position="76"/>
        <end position="257"/>
    </location>
</feature>
<dbReference type="KEGG" id="psin:CAK95_01480"/>
<dbReference type="OrthoDB" id="9792137at2"/>
<dbReference type="SUPFAM" id="SSF56529">
    <property type="entry name" value="FAH"/>
    <property type="match status" value="1"/>
</dbReference>
<dbReference type="EMBL" id="CP021112">
    <property type="protein sequence ID" value="ARP97897.1"/>
    <property type="molecule type" value="Genomic_DNA"/>
</dbReference>
<accession>A0A1W6ZKY2</accession>
<dbReference type="AlphaFoldDB" id="A0A1W6ZKY2"/>
<dbReference type="GO" id="GO:0005737">
    <property type="term" value="C:cytoplasm"/>
    <property type="evidence" value="ECO:0007669"/>
    <property type="project" value="TreeGrafter"/>
</dbReference>
<keyword evidence="4" id="KW-1185">Reference proteome</keyword>
<keyword evidence="1" id="KW-0456">Lyase</keyword>
<dbReference type="Gene3D" id="3.90.850.10">
    <property type="entry name" value="Fumarylacetoacetase-like, C-terminal domain"/>
    <property type="match status" value="1"/>
</dbReference>
<organism evidence="3 4">
    <name type="scientific">Pseudorhodoplanes sinuspersici</name>
    <dbReference type="NCBI Taxonomy" id="1235591"/>
    <lineage>
        <taxon>Bacteria</taxon>
        <taxon>Pseudomonadati</taxon>
        <taxon>Pseudomonadota</taxon>
        <taxon>Alphaproteobacteria</taxon>
        <taxon>Hyphomicrobiales</taxon>
        <taxon>Pseudorhodoplanes</taxon>
    </lineage>
</organism>
<dbReference type="InterPro" id="IPR050772">
    <property type="entry name" value="Hydratase-Decarb/MhpD_sf"/>
</dbReference>
<dbReference type="Pfam" id="PF01557">
    <property type="entry name" value="FAA_hydrolase"/>
    <property type="match status" value="1"/>
</dbReference>
<dbReference type="InterPro" id="IPR011234">
    <property type="entry name" value="Fumarylacetoacetase-like_C"/>
</dbReference>
<name>A0A1W6ZKY2_9HYPH</name>
<gene>
    <name evidence="3" type="ORF">CAK95_01480</name>
</gene>